<protein>
    <submittedName>
        <fullName evidence="1">Uncharacterized protein</fullName>
    </submittedName>
</protein>
<evidence type="ECO:0000313" key="2">
    <source>
        <dbReference type="Proteomes" id="UP000270499"/>
    </source>
</evidence>
<sequence length="39" mass="4173">MLKIPSPNTSTTINAKQAEVRAAIFSCLSMLNPLPVADE</sequence>
<reference evidence="1 2" key="1">
    <citation type="submission" date="2018-08" db="EMBL/GenBank/DDBJ databases">
        <title>Recombination of ecologically and evolutionarily significant loci maintains genetic cohesion in the Pseudomonas syringae species complex.</title>
        <authorList>
            <person name="Dillon M."/>
            <person name="Thakur S."/>
            <person name="Almeida R.N.D."/>
            <person name="Weir B.S."/>
            <person name="Guttman D.S."/>
        </authorList>
    </citation>
    <scope>NUCLEOTIDE SEQUENCE [LARGE SCALE GENOMIC DNA]</scope>
    <source>
        <strain evidence="1 2">ICMP 9421</strain>
    </source>
</reference>
<comment type="caution">
    <text evidence="1">The sequence shown here is derived from an EMBL/GenBank/DDBJ whole genome shotgun (WGS) entry which is preliminary data.</text>
</comment>
<evidence type="ECO:0000313" key="1">
    <source>
        <dbReference type="EMBL" id="RMS79027.1"/>
    </source>
</evidence>
<name>A0A3M5FY22_PSESS</name>
<gene>
    <name evidence="1" type="ORF">ALP59_103113</name>
</gene>
<organism evidence="1 2">
    <name type="scientific">Pseudomonas savastanoi</name>
    <name type="common">Pseudomonas syringae pv. savastanoi</name>
    <dbReference type="NCBI Taxonomy" id="29438"/>
    <lineage>
        <taxon>Bacteria</taxon>
        <taxon>Pseudomonadati</taxon>
        <taxon>Pseudomonadota</taxon>
        <taxon>Gammaproteobacteria</taxon>
        <taxon>Pseudomonadales</taxon>
        <taxon>Pseudomonadaceae</taxon>
        <taxon>Pseudomonas</taxon>
    </lineage>
</organism>
<proteinExistence type="predicted"/>
<dbReference type="AlphaFoldDB" id="A0A3M5FY22"/>
<accession>A0A3M5FY22</accession>
<dbReference type="EMBL" id="RBSW01000223">
    <property type="protein sequence ID" value="RMS79027.1"/>
    <property type="molecule type" value="Genomic_DNA"/>
</dbReference>
<dbReference type="Proteomes" id="UP000270499">
    <property type="component" value="Unassembled WGS sequence"/>
</dbReference>